<dbReference type="PANTHER" id="PTHR38682">
    <property type="entry name" value="V-TYPE ATP SYNTHASE SUBUNIT C"/>
    <property type="match status" value="1"/>
</dbReference>
<comment type="similarity">
    <text evidence="1">Belongs to the V-ATPase V0D/AC39 subunit family.</text>
</comment>
<dbReference type="GO" id="GO:0046961">
    <property type="term" value="F:proton-transporting ATPase activity, rotational mechanism"/>
    <property type="evidence" value="ECO:0007669"/>
    <property type="project" value="InterPro"/>
</dbReference>
<dbReference type="HOGENOM" id="CLU_059311_1_0_0"/>
<dbReference type="InterPro" id="IPR044911">
    <property type="entry name" value="V-type_ATPase_csu/dsu_dom_3"/>
</dbReference>
<keyword evidence="3" id="KW-0406">Ion transport</keyword>
<organism evidence="4">
    <name type="scientific">Candidatus Moduliflexus flocculans</name>
    <dbReference type="NCBI Taxonomy" id="1499966"/>
    <lineage>
        <taxon>Bacteria</taxon>
        <taxon>Candidatus Moduliflexota</taxon>
        <taxon>Candidatus Moduliflexia</taxon>
        <taxon>Candidatus Moduliflexales</taxon>
        <taxon>Candidatus Moduliflexaceae</taxon>
    </lineage>
</organism>
<dbReference type="EMBL" id="DF820460">
    <property type="protein sequence ID" value="GAK54037.1"/>
    <property type="molecule type" value="Genomic_DNA"/>
</dbReference>
<dbReference type="Pfam" id="PF01992">
    <property type="entry name" value="vATP-synt_AC39"/>
    <property type="match status" value="1"/>
</dbReference>
<name>A0A081BRK6_9BACT</name>
<evidence type="ECO:0000313" key="4">
    <source>
        <dbReference type="EMBL" id="GAK54037.1"/>
    </source>
</evidence>
<gene>
    <name evidence="4" type="ORF">U14_05314</name>
</gene>
<dbReference type="PANTHER" id="PTHR38682:SF1">
    <property type="entry name" value="V-TYPE ATP SYNTHASE SUBUNIT C"/>
    <property type="match status" value="1"/>
</dbReference>
<dbReference type="Proteomes" id="UP000030700">
    <property type="component" value="Unassembled WGS sequence"/>
</dbReference>
<evidence type="ECO:0000256" key="1">
    <source>
        <dbReference type="ARBA" id="ARBA00006709"/>
    </source>
</evidence>
<dbReference type="Gene3D" id="1.10.132.50">
    <property type="entry name" value="ATP synthase (C/AC39) subunit, domain 3"/>
    <property type="match status" value="1"/>
</dbReference>
<accession>A0A081BRK6</accession>
<dbReference type="InterPro" id="IPR050873">
    <property type="entry name" value="V-ATPase_V0D/AC39_subunit"/>
</dbReference>
<dbReference type="SUPFAM" id="SSF103486">
    <property type="entry name" value="V-type ATP synthase subunit C"/>
    <property type="match status" value="1"/>
</dbReference>
<keyword evidence="5" id="KW-1185">Reference proteome</keyword>
<dbReference type="InterPro" id="IPR035067">
    <property type="entry name" value="V-type_ATPase_csu/dsu"/>
</dbReference>
<proteinExistence type="inferred from homology"/>
<dbReference type="InterPro" id="IPR036079">
    <property type="entry name" value="ATPase_csu/dsu_sf"/>
</dbReference>
<evidence type="ECO:0000313" key="5">
    <source>
        <dbReference type="Proteomes" id="UP000030700"/>
    </source>
</evidence>
<dbReference type="AlphaFoldDB" id="A0A081BRK6"/>
<dbReference type="InterPro" id="IPR002843">
    <property type="entry name" value="ATPase_V0-cplx_csu/dsu"/>
</dbReference>
<evidence type="ECO:0000256" key="3">
    <source>
        <dbReference type="ARBA" id="ARBA00023065"/>
    </source>
</evidence>
<evidence type="ECO:0000256" key="2">
    <source>
        <dbReference type="ARBA" id="ARBA00022448"/>
    </source>
</evidence>
<keyword evidence="2" id="KW-0813">Transport</keyword>
<sequence length="337" mass="38451">MARVDRHYLFSIGRVRELEKSLLNSTHFDRVLEASDPLAVLRSVGFFETAEDHEHLESVQLIFRREREFNRRLLHELISDSPVEDIFLLPCDVEILKRLLKGKLTGAMSAAQAKEITVEEGKFRLADLIAAVYEGAQIGLPARIASAATWTNELFQERPEHALIDSRLDRALRAEQIEIAQKAGSRFLANYFQRLSDVQNLAVIMRRKWHRFGHIALKDALFDAGTLTVSWFEGVYDSGWESLATAFKPTDYGKIVADAVADVEHDAFLPLFDVACSNYLMEILRSAKYLSSGLEPIVAYYLARDHELKLVRMILAGKVFGFQHDALRQRVKRLYID</sequence>
<dbReference type="STRING" id="1499966.U14_05314"/>
<reference evidence="4" key="1">
    <citation type="journal article" date="2015" name="PeerJ">
        <title>First genomic representation of candidate bacterial phylum KSB3 points to enhanced environmental sensing as a trigger of wastewater bulking.</title>
        <authorList>
            <person name="Sekiguchi Y."/>
            <person name="Ohashi A."/>
            <person name="Parks D.H."/>
            <person name="Yamauchi T."/>
            <person name="Tyson G.W."/>
            <person name="Hugenholtz P."/>
        </authorList>
    </citation>
    <scope>NUCLEOTIDE SEQUENCE [LARGE SCALE GENOMIC DNA]</scope>
</reference>
<protein>
    <submittedName>
        <fullName evidence="4">H+transporting two-sector ATPase C (AC39) subunit</fullName>
    </submittedName>
</protein>
<dbReference type="Gene3D" id="1.20.1690.10">
    <property type="entry name" value="V-type ATP synthase subunit C domain"/>
    <property type="match status" value="2"/>
</dbReference>